<evidence type="ECO:0000256" key="1">
    <source>
        <dbReference type="SAM" id="Coils"/>
    </source>
</evidence>
<dbReference type="OrthoDB" id="6473680at2759"/>
<reference evidence="3 4" key="1">
    <citation type="journal article" date="2019" name="Sci. Rep.">
        <title>Orb-weaving spider Araneus ventricosus genome elucidates the spidroin gene catalogue.</title>
        <authorList>
            <person name="Kono N."/>
            <person name="Nakamura H."/>
            <person name="Ohtoshi R."/>
            <person name="Moran D.A.P."/>
            <person name="Shinohara A."/>
            <person name="Yoshida Y."/>
            <person name="Fujiwara M."/>
            <person name="Mori M."/>
            <person name="Tomita M."/>
            <person name="Arakawa K."/>
        </authorList>
    </citation>
    <scope>NUCLEOTIDE SEQUENCE [LARGE SCALE GENOMIC DNA]</scope>
</reference>
<accession>A0A4Y2MAK5</accession>
<evidence type="ECO:0000313" key="3">
    <source>
        <dbReference type="EMBL" id="GBN23679.1"/>
    </source>
</evidence>
<sequence length="227" mass="25825">MRSHPDFSEILYPLYQTYVKDVMELESQNNELEVEVERYRGRNIVNQCYKCNWYHHKAGECESKARCLKSAGLHETNKCNITDRIPNPKCINCGEAGHVASFRGCRAFPKPSFTQQNMLNNLNSQQRTLNTNANRVRDNFSYSRALNPHPQQEMVPRNPSIENSQPVDIPTNTFKDMVEGLAELKKLMQEFPNLFSALKELKSATSSADKLSILMKAFDNSGTSVSG</sequence>
<keyword evidence="1" id="KW-0175">Coiled coil</keyword>
<dbReference type="AlphaFoldDB" id="A0A4Y2MAK5"/>
<dbReference type="EMBL" id="BGPR01007027">
    <property type="protein sequence ID" value="GBN23679.1"/>
    <property type="molecule type" value="Genomic_DNA"/>
</dbReference>
<dbReference type="Proteomes" id="UP000499080">
    <property type="component" value="Unassembled WGS sequence"/>
</dbReference>
<evidence type="ECO:0000256" key="2">
    <source>
        <dbReference type="SAM" id="MobiDB-lite"/>
    </source>
</evidence>
<protein>
    <recommendedName>
        <fullName evidence="5">Pre-C2HC domain-containing protein</fullName>
    </recommendedName>
</protein>
<organism evidence="3 4">
    <name type="scientific">Araneus ventricosus</name>
    <name type="common">Orbweaver spider</name>
    <name type="synonym">Epeira ventricosa</name>
    <dbReference type="NCBI Taxonomy" id="182803"/>
    <lineage>
        <taxon>Eukaryota</taxon>
        <taxon>Metazoa</taxon>
        <taxon>Ecdysozoa</taxon>
        <taxon>Arthropoda</taxon>
        <taxon>Chelicerata</taxon>
        <taxon>Arachnida</taxon>
        <taxon>Araneae</taxon>
        <taxon>Araneomorphae</taxon>
        <taxon>Entelegynae</taxon>
        <taxon>Araneoidea</taxon>
        <taxon>Araneidae</taxon>
        <taxon>Araneus</taxon>
    </lineage>
</organism>
<gene>
    <name evidence="3" type="ORF">AVEN_109783_1</name>
</gene>
<evidence type="ECO:0000313" key="4">
    <source>
        <dbReference type="Proteomes" id="UP000499080"/>
    </source>
</evidence>
<evidence type="ECO:0008006" key="5">
    <source>
        <dbReference type="Google" id="ProtNLM"/>
    </source>
</evidence>
<name>A0A4Y2MAK5_ARAVE</name>
<feature type="compositionally biased region" description="Polar residues" evidence="2">
    <location>
        <begin position="160"/>
        <end position="169"/>
    </location>
</feature>
<feature type="coiled-coil region" evidence="1">
    <location>
        <begin position="15"/>
        <end position="42"/>
    </location>
</feature>
<proteinExistence type="predicted"/>
<feature type="region of interest" description="Disordered" evidence="2">
    <location>
        <begin position="149"/>
        <end position="169"/>
    </location>
</feature>
<comment type="caution">
    <text evidence="3">The sequence shown here is derived from an EMBL/GenBank/DDBJ whole genome shotgun (WGS) entry which is preliminary data.</text>
</comment>
<keyword evidence="4" id="KW-1185">Reference proteome</keyword>